<dbReference type="Gene3D" id="3.30.1330.30">
    <property type="match status" value="1"/>
</dbReference>
<keyword evidence="1 5" id="KW-0489">Methyltransferase</keyword>
<dbReference type="RefSeq" id="WP_277577171.1">
    <property type="nucleotide sequence ID" value="NZ_JANRMI010000001.1"/>
</dbReference>
<evidence type="ECO:0000259" key="4">
    <source>
        <dbReference type="SMART" id="SM00967"/>
    </source>
</evidence>
<evidence type="ECO:0000256" key="1">
    <source>
        <dbReference type="ARBA" id="ARBA00022603"/>
    </source>
</evidence>
<dbReference type="Pfam" id="PF08032">
    <property type="entry name" value="SpoU_sub_bind"/>
    <property type="match status" value="1"/>
</dbReference>
<dbReference type="SUPFAM" id="SSF55315">
    <property type="entry name" value="L30e-like"/>
    <property type="match status" value="1"/>
</dbReference>
<dbReference type="InterPro" id="IPR004441">
    <property type="entry name" value="rRNA_MeTrfase_TrmH"/>
</dbReference>
<proteinExistence type="predicted"/>
<feature type="compositionally biased region" description="Polar residues" evidence="3">
    <location>
        <begin position="1"/>
        <end position="32"/>
    </location>
</feature>
<dbReference type="GO" id="GO:0008168">
    <property type="term" value="F:methyltransferase activity"/>
    <property type="evidence" value="ECO:0007669"/>
    <property type="project" value="UniProtKB-KW"/>
</dbReference>
<evidence type="ECO:0000256" key="2">
    <source>
        <dbReference type="ARBA" id="ARBA00022679"/>
    </source>
</evidence>
<keyword evidence="2" id="KW-0808">Transferase</keyword>
<gene>
    <name evidence="5" type="ORF">NWE73_04930</name>
</gene>
<feature type="region of interest" description="Disordered" evidence="3">
    <location>
        <begin position="1"/>
        <end position="53"/>
    </location>
</feature>
<organism evidence="5 6">
    <name type="scientific">Bdellovibrio svalbardensis</name>
    <dbReference type="NCBI Taxonomy" id="2972972"/>
    <lineage>
        <taxon>Bacteria</taxon>
        <taxon>Pseudomonadati</taxon>
        <taxon>Bdellovibrionota</taxon>
        <taxon>Bdellovibrionia</taxon>
        <taxon>Bdellovibrionales</taxon>
        <taxon>Pseudobdellovibrionaceae</taxon>
        <taxon>Bdellovibrio</taxon>
    </lineage>
</organism>
<dbReference type="SUPFAM" id="SSF75217">
    <property type="entry name" value="alpha/beta knot"/>
    <property type="match status" value="1"/>
</dbReference>
<dbReference type="Proteomes" id="UP001152321">
    <property type="component" value="Unassembled WGS sequence"/>
</dbReference>
<dbReference type="InterPro" id="IPR029064">
    <property type="entry name" value="Ribosomal_eL30-like_sf"/>
</dbReference>
<reference evidence="5" key="1">
    <citation type="submission" date="2022-08" db="EMBL/GenBank/DDBJ databases">
        <title>Novel Bdellovibrio Species Isolated from Svalbard: Designation Bdellovibrio svalbardensis.</title>
        <authorList>
            <person name="Mitchell R.J."/>
            <person name="Choi S.Y."/>
        </authorList>
    </citation>
    <scope>NUCLEOTIDE SEQUENCE</scope>
    <source>
        <strain evidence="5">PAP01</strain>
    </source>
</reference>
<dbReference type="Gene3D" id="3.40.1280.10">
    <property type="match status" value="1"/>
</dbReference>
<evidence type="ECO:0000313" key="6">
    <source>
        <dbReference type="Proteomes" id="UP001152321"/>
    </source>
</evidence>
<comment type="caution">
    <text evidence="5">The sequence shown here is derived from an EMBL/GenBank/DDBJ whole genome shotgun (WGS) entry which is preliminary data.</text>
</comment>
<dbReference type="PANTHER" id="PTHR46429">
    <property type="entry name" value="23S RRNA (GUANOSINE-2'-O-)-METHYLTRANSFERASE RLMB"/>
    <property type="match status" value="1"/>
</dbReference>
<protein>
    <submittedName>
        <fullName evidence="5">RNA methyltransferase</fullName>
    </submittedName>
</protein>
<dbReference type="CDD" id="cd18103">
    <property type="entry name" value="SpoU-like_RlmB"/>
    <property type="match status" value="1"/>
</dbReference>
<keyword evidence="6" id="KW-1185">Reference proteome</keyword>
<dbReference type="Pfam" id="PF00588">
    <property type="entry name" value="SpoU_methylase"/>
    <property type="match status" value="1"/>
</dbReference>
<dbReference type="GO" id="GO:0032259">
    <property type="term" value="P:methylation"/>
    <property type="evidence" value="ECO:0007669"/>
    <property type="project" value="UniProtKB-KW"/>
</dbReference>
<dbReference type="PANTHER" id="PTHR46429:SF1">
    <property type="entry name" value="23S RRNA (GUANOSINE-2'-O-)-METHYLTRANSFERASE RLMB"/>
    <property type="match status" value="1"/>
</dbReference>
<evidence type="ECO:0000256" key="3">
    <source>
        <dbReference type="SAM" id="MobiDB-lite"/>
    </source>
</evidence>
<evidence type="ECO:0000313" key="5">
    <source>
        <dbReference type="EMBL" id="MDG0815698.1"/>
    </source>
</evidence>
<name>A0ABT6DFX3_9BACT</name>
<sequence length="305" mass="33579">MKKNNSRPPQKSARPQSGSRPQSGGRPQSSGRPQHAGGNRPQQSSNARSENHIPREWRIVVGNHAIKEVLAVRPKMIKGMWLKAGWESSADLREIEELARMAKVKVETRQESVIDKFGSSHQGAALFVDGAPNFDIKGLEKHEKSVVLMLDGIEDPHNLGAILRTSWLTGAHGVLIPEDRAVGLTPTVHKVACGGVEHVPVEETTNFAKYAEELKKQGYWIYGLSPRGKRSIFELELPDKVVWAIGAEDKGMRVTTERLCDELAFIPQSSASASYNASVATAMALTETLRQHAPRGNRKKSQSDE</sequence>
<dbReference type="SMART" id="SM00967">
    <property type="entry name" value="SpoU_sub_bind"/>
    <property type="match status" value="1"/>
</dbReference>
<dbReference type="InterPro" id="IPR029026">
    <property type="entry name" value="tRNA_m1G_MTases_N"/>
</dbReference>
<feature type="domain" description="RNA 2-O ribose methyltransferase substrate binding" evidence="4">
    <location>
        <begin position="59"/>
        <end position="134"/>
    </location>
</feature>
<accession>A0ABT6DFX3</accession>
<dbReference type="EMBL" id="JANRMI010000001">
    <property type="protein sequence ID" value="MDG0815698.1"/>
    <property type="molecule type" value="Genomic_DNA"/>
</dbReference>
<dbReference type="InterPro" id="IPR029028">
    <property type="entry name" value="Alpha/beta_knot_MTases"/>
</dbReference>
<dbReference type="InterPro" id="IPR013123">
    <property type="entry name" value="SpoU_subst-bd"/>
</dbReference>
<dbReference type="InterPro" id="IPR001537">
    <property type="entry name" value="SpoU_MeTrfase"/>
</dbReference>